<dbReference type="Gene3D" id="1.10.10.10">
    <property type="entry name" value="Winged helix-like DNA-binding domain superfamily/Winged helix DNA-binding domain"/>
    <property type="match status" value="1"/>
</dbReference>
<evidence type="ECO:0000313" key="7">
    <source>
        <dbReference type="Proteomes" id="UP001596417"/>
    </source>
</evidence>
<comment type="caution">
    <text evidence="6">The sequence shown here is derived from an EMBL/GenBank/DDBJ whole genome shotgun (WGS) entry which is preliminary data.</text>
</comment>
<protein>
    <submittedName>
        <fullName evidence="6">IclR family transcriptional regulator</fullName>
    </submittedName>
</protein>
<feature type="domain" description="IclR-ED" evidence="5">
    <location>
        <begin position="74"/>
        <end position="258"/>
    </location>
</feature>
<organism evidence="6 7">
    <name type="scientific">Halocatena marina</name>
    <dbReference type="NCBI Taxonomy" id="2934937"/>
    <lineage>
        <taxon>Archaea</taxon>
        <taxon>Methanobacteriati</taxon>
        <taxon>Methanobacteriota</taxon>
        <taxon>Stenosarchaea group</taxon>
        <taxon>Halobacteria</taxon>
        <taxon>Halobacteriales</taxon>
        <taxon>Natronomonadaceae</taxon>
        <taxon>Halocatena</taxon>
    </lineage>
</organism>
<dbReference type="SMART" id="SM00346">
    <property type="entry name" value="HTH_ICLR"/>
    <property type="match status" value="1"/>
</dbReference>
<dbReference type="SUPFAM" id="SSF55781">
    <property type="entry name" value="GAF domain-like"/>
    <property type="match status" value="1"/>
</dbReference>
<dbReference type="PROSITE" id="PS51078">
    <property type="entry name" value="ICLR_ED"/>
    <property type="match status" value="1"/>
</dbReference>
<keyword evidence="3" id="KW-0804">Transcription</keyword>
<dbReference type="GO" id="GO:0003677">
    <property type="term" value="F:DNA binding"/>
    <property type="evidence" value="ECO:0007669"/>
    <property type="project" value="UniProtKB-KW"/>
</dbReference>
<evidence type="ECO:0000256" key="3">
    <source>
        <dbReference type="ARBA" id="ARBA00023163"/>
    </source>
</evidence>
<dbReference type="InterPro" id="IPR029016">
    <property type="entry name" value="GAF-like_dom_sf"/>
</dbReference>
<dbReference type="PANTHER" id="PTHR30136:SF35">
    <property type="entry name" value="HTH-TYPE TRANSCRIPTIONAL REGULATOR RV1719"/>
    <property type="match status" value="1"/>
</dbReference>
<dbReference type="GO" id="GO:0006355">
    <property type="term" value="P:regulation of DNA-templated transcription"/>
    <property type="evidence" value="ECO:0007669"/>
    <property type="project" value="UniProtKB-ARBA"/>
</dbReference>
<dbReference type="GeneID" id="76198966"/>
<name>A0ABD5YJI9_9EURY</name>
<dbReference type="InterPro" id="IPR005471">
    <property type="entry name" value="Tscrpt_reg_IclR_N"/>
</dbReference>
<proteinExistence type="predicted"/>
<reference evidence="6 7" key="1">
    <citation type="journal article" date="2019" name="Int. J. Syst. Evol. Microbiol.">
        <title>The Global Catalogue of Microorganisms (GCM) 10K type strain sequencing project: providing services to taxonomists for standard genome sequencing and annotation.</title>
        <authorList>
            <consortium name="The Broad Institute Genomics Platform"/>
            <consortium name="The Broad Institute Genome Sequencing Center for Infectious Disease"/>
            <person name="Wu L."/>
            <person name="Ma J."/>
        </authorList>
    </citation>
    <scope>NUCLEOTIDE SEQUENCE [LARGE SCALE GENOMIC DNA]</scope>
    <source>
        <strain evidence="6 7">RDMS1</strain>
    </source>
</reference>
<dbReference type="PANTHER" id="PTHR30136">
    <property type="entry name" value="HELIX-TURN-HELIX TRANSCRIPTIONAL REGULATOR, ICLR FAMILY"/>
    <property type="match status" value="1"/>
</dbReference>
<dbReference type="SUPFAM" id="SSF46785">
    <property type="entry name" value="Winged helix' DNA-binding domain"/>
    <property type="match status" value="1"/>
</dbReference>
<accession>A0ABD5YJI9</accession>
<evidence type="ECO:0000313" key="6">
    <source>
        <dbReference type="EMBL" id="MFC7189396.1"/>
    </source>
</evidence>
<dbReference type="Pfam" id="PF01614">
    <property type="entry name" value="IclR_C"/>
    <property type="match status" value="1"/>
</dbReference>
<keyword evidence="2" id="KW-0238">DNA-binding</keyword>
<dbReference type="InterPro" id="IPR050707">
    <property type="entry name" value="HTH_MetabolicPath_Reg"/>
</dbReference>
<dbReference type="RefSeq" id="WP_248905462.1">
    <property type="nucleotide sequence ID" value="NZ_CP110249.1"/>
</dbReference>
<evidence type="ECO:0000256" key="2">
    <source>
        <dbReference type="ARBA" id="ARBA00023125"/>
    </source>
</evidence>
<dbReference type="InterPro" id="IPR036388">
    <property type="entry name" value="WH-like_DNA-bd_sf"/>
</dbReference>
<dbReference type="Gene3D" id="3.30.450.40">
    <property type="match status" value="1"/>
</dbReference>
<evidence type="ECO:0000256" key="1">
    <source>
        <dbReference type="ARBA" id="ARBA00023015"/>
    </source>
</evidence>
<dbReference type="InterPro" id="IPR036390">
    <property type="entry name" value="WH_DNA-bd_sf"/>
</dbReference>
<keyword evidence="7" id="KW-1185">Reference proteome</keyword>
<dbReference type="AlphaFoldDB" id="A0ABD5YJI9"/>
<dbReference type="Pfam" id="PF09339">
    <property type="entry name" value="HTH_IclR"/>
    <property type="match status" value="1"/>
</dbReference>
<evidence type="ECO:0000259" key="4">
    <source>
        <dbReference type="PROSITE" id="PS51077"/>
    </source>
</evidence>
<keyword evidence="1" id="KW-0805">Transcription regulation</keyword>
<dbReference type="InterPro" id="IPR014757">
    <property type="entry name" value="Tscrpt_reg_IclR_C"/>
</dbReference>
<gene>
    <name evidence="6" type="ORF">ACFQL7_05735</name>
</gene>
<dbReference type="PROSITE" id="PS51077">
    <property type="entry name" value="HTH_ICLR"/>
    <property type="match status" value="1"/>
</dbReference>
<feature type="domain" description="HTH iclR-type" evidence="4">
    <location>
        <begin position="14"/>
        <end position="73"/>
    </location>
</feature>
<dbReference type="EMBL" id="JBHTAX010000001">
    <property type="protein sequence ID" value="MFC7189396.1"/>
    <property type="molecule type" value="Genomic_DNA"/>
</dbReference>
<sequence>MDKISTNDDSGNSIKSVETGFKIIEYLHDVEVATATEVSNELDLPLSTAHVYLKTLEQIGYVVCESQNYRIGLRFLHHGGVARHKLRIYQIAKHEISDLSEKTQEVANLGVEENGQRVLLQKAEAPEGVYDNPPIGQFTNMHWTALGKAMLSTMSPEQVEKIVSVHGLPKATENTITTLDTLVEELDRTRERGYSIEDEERRRRIRAIGIPIEISDGVSSTSAISVSGPRSRIQKKEDEIIDALYNTANVIGLKCNHY</sequence>
<evidence type="ECO:0000259" key="5">
    <source>
        <dbReference type="PROSITE" id="PS51078"/>
    </source>
</evidence>
<dbReference type="Proteomes" id="UP001596417">
    <property type="component" value="Unassembled WGS sequence"/>
</dbReference>